<evidence type="ECO:0000256" key="7">
    <source>
        <dbReference type="ARBA" id="ARBA00022741"/>
    </source>
</evidence>
<organism evidence="16 17">
    <name type="scientific">Alkalicoccus urumqiensis</name>
    <name type="common">Bacillus urumqiensis</name>
    <dbReference type="NCBI Taxonomy" id="1548213"/>
    <lineage>
        <taxon>Bacteria</taxon>
        <taxon>Bacillati</taxon>
        <taxon>Bacillota</taxon>
        <taxon>Bacilli</taxon>
        <taxon>Bacillales</taxon>
        <taxon>Bacillaceae</taxon>
        <taxon>Alkalicoccus</taxon>
    </lineage>
</organism>
<evidence type="ECO:0000256" key="11">
    <source>
        <dbReference type="ARBA" id="ARBA00022989"/>
    </source>
</evidence>
<dbReference type="InterPro" id="IPR051949">
    <property type="entry name" value="Cation_Transport_ATPase"/>
</dbReference>
<keyword evidence="5 14" id="KW-0812">Transmembrane</keyword>
<dbReference type="Gene3D" id="2.70.150.10">
    <property type="entry name" value="Calcium-transporting ATPase, cytoplasmic transduction domain A"/>
    <property type="match status" value="1"/>
</dbReference>
<dbReference type="InterPro" id="IPR023299">
    <property type="entry name" value="ATPase_P-typ_cyto_dom_N"/>
</dbReference>
<dbReference type="PRINTS" id="PR00119">
    <property type="entry name" value="CATATPASE"/>
</dbReference>
<keyword evidence="3" id="KW-0813">Transport</keyword>
<evidence type="ECO:0000256" key="4">
    <source>
        <dbReference type="ARBA" id="ARBA00022553"/>
    </source>
</evidence>
<dbReference type="Pfam" id="PF00122">
    <property type="entry name" value="E1-E2_ATPase"/>
    <property type="match status" value="1"/>
</dbReference>
<keyword evidence="11 14" id="KW-1133">Transmembrane helix</keyword>
<evidence type="ECO:0000256" key="3">
    <source>
        <dbReference type="ARBA" id="ARBA00022448"/>
    </source>
</evidence>
<keyword evidence="9" id="KW-0460">Magnesium</keyword>
<dbReference type="OrthoDB" id="9813266at2"/>
<keyword evidence="13 14" id="KW-0472">Membrane</keyword>
<keyword evidence="4" id="KW-0597">Phosphoprotein</keyword>
<evidence type="ECO:0000313" key="17">
    <source>
        <dbReference type="Proteomes" id="UP000243650"/>
    </source>
</evidence>
<proteinExistence type="inferred from homology"/>
<dbReference type="SFLD" id="SFLDG00002">
    <property type="entry name" value="C1.7:_P-type_atpase_like"/>
    <property type="match status" value="1"/>
</dbReference>
<dbReference type="Proteomes" id="UP000243650">
    <property type="component" value="Unassembled WGS sequence"/>
</dbReference>
<dbReference type="GO" id="GO:0046872">
    <property type="term" value="F:metal ion binding"/>
    <property type="evidence" value="ECO:0007669"/>
    <property type="project" value="UniProtKB-KW"/>
</dbReference>
<comment type="subcellular location">
    <subcellularLocation>
        <location evidence="1">Cell membrane</location>
        <topology evidence="1">Multi-pass membrane protein</topology>
    </subcellularLocation>
</comment>
<keyword evidence="17" id="KW-1185">Reference proteome</keyword>
<dbReference type="NCBIfam" id="TIGR01512">
    <property type="entry name" value="ATPase-IB2_Cd"/>
    <property type="match status" value="1"/>
</dbReference>
<dbReference type="PANTHER" id="PTHR43079">
    <property type="entry name" value="PROBABLE CADMIUM/ZINC-TRANSPORTING ATPASE HMA1"/>
    <property type="match status" value="1"/>
</dbReference>
<dbReference type="FunFam" id="2.70.150.10:FF:000002">
    <property type="entry name" value="Copper-transporting ATPase 1, putative"/>
    <property type="match status" value="1"/>
</dbReference>
<evidence type="ECO:0000256" key="12">
    <source>
        <dbReference type="ARBA" id="ARBA00023065"/>
    </source>
</evidence>
<dbReference type="InterPro" id="IPR036412">
    <property type="entry name" value="HAD-like_sf"/>
</dbReference>
<dbReference type="InterPro" id="IPR008250">
    <property type="entry name" value="ATPase_P-typ_transduc_dom_A_sf"/>
</dbReference>
<dbReference type="SUPFAM" id="SSF56784">
    <property type="entry name" value="HAD-like"/>
    <property type="match status" value="1"/>
</dbReference>
<dbReference type="SUPFAM" id="SSF81665">
    <property type="entry name" value="Calcium ATPase, transmembrane domain M"/>
    <property type="match status" value="1"/>
</dbReference>
<evidence type="ECO:0000256" key="10">
    <source>
        <dbReference type="ARBA" id="ARBA00022967"/>
    </source>
</evidence>
<evidence type="ECO:0000256" key="6">
    <source>
        <dbReference type="ARBA" id="ARBA00022723"/>
    </source>
</evidence>
<dbReference type="PROSITE" id="PS00154">
    <property type="entry name" value="ATPASE_E1_E2"/>
    <property type="match status" value="1"/>
</dbReference>
<sequence length="625" mass="66204">MDTAAFKRNKEAYRPRVELTAALLSGALILAALAAGGLLQVVLFVSAFVIGGAAKAVEGVSDTWNNRRLNVEILMIVAALGAASIGYWVEGAILIFIFSLSGALESYSMLKSRSDITALMNLQPEEAVRIRGGEEKTVPVKTLQLNDTIRIIPGERIPADGTIAQGDTSVDEAAVTGESLPAAKGPGDNVFAGTVNLRGVLLVTITTPVEETLVQKMIELVQQAETEKAPSQQFIERIEGPYVRTVLVTAAFMMVLPPYLFDWSWNETFYRAMVLLVVASPCALVASVTPAALSAISNGARHGILFKGGAHLEQLARIRAVAFDKTGTLTKGHPEVTDCVTRADIDKTTFLQAAAGLEQFSSHPLAEAVMRYAALHGITPAEVTDVQDTAGFGIEAVVLNETWRIGKAAFVGREAAAVFQDGASAALASEGKTILYVQDEKGIAGILACRDVVRKEAQETVRALKAAGIHTVMLTGDTEETAAAIAAELGLDNYRAGCLPETKVAELKQLERDYGPTAMIGDGINDAPALATASIGIAMGGGTDAALATSDVALMKNELSRIVEAYRLSRRMKRVVFQNVVFSAGVILVLLLSNFLQVLALPVGVLGHEGSTILVILNGLRLLRA</sequence>
<comment type="caution">
    <text evidence="16">The sequence shown here is derived from an EMBL/GenBank/DDBJ whole genome shotgun (WGS) entry which is preliminary data.</text>
</comment>
<evidence type="ECO:0000256" key="8">
    <source>
        <dbReference type="ARBA" id="ARBA00022840"/>
    </source>
</evidence>
<feature type="domain" description="P-type ATPase A" evidence="15">
    <location>
        <begin position="122"/>
        <end position="222"/>
    </location>
</feature>
<evidence type="ECO:0000256" key="14">
    <source>
        <dbReference type="RuleBase" id="RU362081"/>
    </source>
</evidence>
<protein>
    <submittedName>
        <fullName evidence="16">Cadmium-translocating P-type ATPase</fullName>
    </submittedName>
</protein>
<evidence type="ECO:0000313" key="16">
    <source>
        <dbReference type="EMBL" id="PRO67130.1"/>
    </source>
</evidence>
<evidence type="ECO:0000259" key="15">
    <source>
        <dbReference type="Pfam" id="PF00122"/>
    </source>
</evidence>
<dbReference type="InterPro" id="IPR018303">
    <property type="entry name" value="ATPase_P-typ_P_site"/>
</dbReference>
<dbReference type="Pfam" id="PF00702">
    <property type="entry name" value="Hydrolase"/>
    <property type="match status" value="1"/>
</dbReference>
<dbReference type="SUPFAM" id="SSF81653">
    <property type="entry name" value="Calcium ATPase, transduction domain A"/>
    <property type="match status" value="1"/>
</dbReference>
<dbReference type="EMBL" id="PVNS01000001">
    <property type="protein sequence ID" value="PRO67130.1"/>
    <property type="molecule type" value="Genomic_DNA"/>
</dbReference>
<dbReference type="GO" id="GO:0019829">
    <property type="term" value="F:ATPase-coupled monoatomic cation transmembrane transporter activity"/>
    <property type="evidence" value="ECO:0007669"/>
    <property type="project" value="InterPro"/>
</dbReference>
<dbReference type="PANTHER" id="PTHR43079:SF1">
    <property type="entry name" value="CADMIUM_ZINC-TRANSPORTING ATPASE HMA1, CHLOROPLASTIC-RELATED"/>
    <property type="match status" value="1"/>
</dbReference>
<reference evidence="16 17" key="1">
    <citation type="submission" date="2018-03" db="EMBL/GenBank/DDBJ databases">
        <title>Bacillus urumqiensis sp. nov., a moderately haloalkaliphilic bacterium isolated from a salt lake.</title>
        <authorList>
            <person name="Zhao B."/>
            <person name="Liao Z."/>
        </authorList>
    </citation>
    <scope>NUCLEOTIDE SEQUENCE [LARGE SCALE GENOMIC DNA]</scope>
    <source>
        <strain evidence="16 17">BZ-SZ-XJ18</strain>
    </source>
</reference>
<dbReference type="InterPro" id="IPR023298">
    <property type="entry name" value="ATPase_P-typ_TM_dom_sf"/>
</dbReference>
<feature type="transmembrane region" description="Helical" evidence="14">
    <location>
        <begin position="21"/>
        <end position="53"/>
    </location>
</feature>
<evidence type="ECO:0000256" key="5">
    <source>
        <dbReference type="ARBA" id="ARBA00022692"/>
    </source>
</evidence>
<feature type="transmembrane region" description="Helical" evidence="14">
    <location>
        <begin position="73"/>
        <end position="104"/>
    </location>
</feature>
<dbReference type="GO" id="GO:0016887">
    <property type="term" value="F:ATP hydrolysis activity"/>
    <property type="evidence" value="ECO:0007669"/>
    <property type="project" value="InterPro"/>
</dbReference>
<evidence type="ECO:0000256" key="13">
    <source>
        <dbReference type="ARBA" id="ARBA00023136"/>
    </source>
</evidence>
<dbReference type="RefSeq" id="WP_105957516.1">
    <property type="nucleotide sequence ID" value="NZ_PVNS01000001.1"/>
</dbReference>
<dbReference type="PROSITE" id="PS01229">
    <property type="entry name" value="COF_2"/>
    <property type="match status" value="1"/>
</dbReference>
<dbReference type="InterPro" id="IPR027256">
    <property type="entry name" value="P-typ_ATPase_IB"/>
</dbReference>
<dbReference type="InterPro" id="IPR001757">
    <property type="entry name" value="P_typ_ATPase"/>
</dbReference>
<evidence type="ECO:0000256" key="2">
    <source>
        <dbReference type="ARBA" id="ARBA00006024"/>
    </source>
</evidence>
<evidence type="ECO:0000256" key="9">
    <source>
        <dbReference type="ARBA" id="ARBA00022842"/>
    </source>
</evidence>
<dbReference type="AlphaFoldDB" id="A0A2P6MLJ4"/>
<dbReference type="Gene3D" id="3.40.1110.10">
    <property type="entry name" value="Calcium-transporting ATPase, cytoplasmic domain N"/>
    <property type="match status" value="1"/>
</dbReference>
<dbReference type="GO" id="GO:0005524">
    <property type="term" value="F:ATP binding"/>
    <property type="evidence" value="ECO:0007669"/>
    <property type="project" value="UniProtKB-UniRule"/>
</dbReference>
<feature type="transmembrane region" description="Helical" evidence="14">
    <location>
        <begin position="575"/>
        <end position="593"/>
    </location>
</feature>
<evidence type="ECO:0000256" key="1">
    <source>
        <dbReference type="ARBA" id="ARBA00004651"/>
    </source>
</evidence>
<keyword evidence="7 14" id="KW-0547">Nucleotide-binding</keyword>
<dbReference type="Gene3D" id="3.40.50.1000">
    <property type="entry name" value="HAD superfamily/HAD-like"/>
    <property type="match status" value="1"/>
</dbReference>
<accession>A0A2P6MLJ4</accession>
<dbReference type="GO" id="GO:0005886">
    <property type="term" value="C:plasma membrane"/>
    <property type="evidence" value="ECO:0007669"/>
    <property type="project" value="UniProtKB-SubCell"/>
</dbReference>
<comment type="similarity">
    <text evidence="2 14">Belongs to the cation transport ATPase (P-type) (TC 3.A.3) family. Type IB subfamily.</text>
</comment>
<keyword evidence="8 14" id="KW-0067">ATP-binding</keyword>
<dbReference type="SFLD" id="SFLDF00027">
    <property type="entry name" value="p-type_atpase"/>
    <property type="match status" value="1"/>
</dbReference>
<keyword evidence="6 14" id="KW-0479">Metal-binding</keyword>
<keyword evidence="14" id="KW-1003">Cell membrane</keyword>
<dbReference type="NCBIfam" id="TIGR01494">
    <property type="entry name" value="ATPase_P-type"/>
    <property type="match status" value="1"/>
</dbReference>
<dbReference type="CDD" id="cd07551">
    <property type="entry name" value="P-type_ATPase_HM_ZosA_PfeT-like"/>
    <property type="match status" value="1"/>
</dbReference>
<dbReference type="PRINTS" id="PR00941">
    <property type="entry name" value="CDATPASE"/>
</dbReference>
<keyword evidence="10" id="KW-1278">Translocase</keyword>
<dbReference type="NCBIfam" id="TIGR01525">
    <property type="entry name" value="ATPase-IB_hvy"/>
    <property type="match status" value="1"/>
</dbReference>
<keyword evidence="12" id="KW-0406">Ion transport</keyword>
<dbReference type="InterPro" id="IPR044492">
    <property type="entry name" value="P_typ_ATPase_HD_dom"/>
</dbReference>
<feature type="transmembrane region" description="Helical" evidence="14">
    <location>
        <begin position="242"/>
        <end position="261"/>
    </location>
</feature>
<gene>
    <name evidence="16" type="primary">cadA</name>
    <name evidence="16" type="ORF">C6I21_00760</name>
</gene>
<dbReference type="SFLD" id="SFLDS00003">
    <property type="entry name" value="Haloacid_Dehalogenase"/>
    <property type="match status" value="1"/>
</dbReference>
<feature type="transmembrane region" description="Helical" evidence="14">
    <location>
        <begin position="273"/>
        <end position="296"/>
    </location>
</feature>
<dbReference type="InterPro" id="IPR059000">
    <property type="entry name" value="ATPase_P-type_domA"/>
</dbReference>
<dbReference type="InterPro" id="IPR023214">
    <property type="entry name" value="HAD_sf"/>
</dbReference>
<name>A0A2P6MLJ4_ALKUR</name>